<gene>
    <name evidence="3" type="primary">Ptcd1_1</name>
    <name evidence="3" type="ORF">FJT64_027116</name>
</gene>
<dbReference type="Pfam" id="PF13041">
    <property type="entry name" value="PPR_2"/>
    <property type="match status" value="1"/>
</dbReference>
<evidence type="ECO:0000313" key="3">
    <source>
        <dbReference type="EMBL" id="KAF0300360.1"/>
    </source>
</evidence>
<dbReference type="NCBIfam" id="TIGR00756">
    <property type="entry name" value="PPR"/>
    <property type="match status" value="1"/>
</dbReference>
<feature type="compositionally biased region" description="Basic and acidic residues" evidence="2">
    <location>
        <begin position="138"/>
        <end position="160"/>
    </location>
</feature>
<dbReference type="InterPro" id="IPR002885">
    <property type="entry name" value="PPR_rpt"/>
</dbReference>
<proteinExistence type="predicted"/>
<feature type="compositionally biased region" description="Polar residues" evidence="2">
    <location>
        <begin position="127"/>
        <end position="137"/>
    </location>
</feature>
<accession>A0A6A4W9N5</accession>
<feature type="compositionally biased region" description="Basic residues" evidence="2">
    <location>
        <begin position="80"/>
        <end position="93"/>
    </location>
</feature>
<evidence type="ECO:0000313" key="4">
    <source>
        <dbReference type="Proteomes" id="UP000440578"/>
    </source>
</evidence>
<dbReference type="OrthoDB" id="185373at2759"/>
<dbReference type="Pfam" id="PF01535">
    <property type="entry name" value="PPR"/>
    <property type="match status" value="1"/>
</dbReference>
<feature type="compositionally biased region" description="Polar residues" evidence="2">
    <location>
        <begin position="164"/>
        <end position="173"/>
    </location>
</feature>
<dbReference type="EMBL" id="VIIS01001272">
    <property type="protein sequence ID" value="KAF0300359.1"/>
    <property type="molecule type" value="Genomic_DNA"/>
</dbReference>
<sequence length="349" mass="38620">MRSLHILLSRLVRTHGALQPPSFCTRHPSLVRALHDFGDPDTFGDLKKPLEKPRQNDSVEDSDPSFGADLQEKDNDGKHSLHNAKGSRHKAVPHRIQDDTEVLKWNSAHTGHHQSLARLGAANLSSAARETWPSTDVHSSRGQDTRGEARDARGLERQSDRPSGPQTNAAMSHSSDGADVSAAAGGVIDWELEPDDADDVAADRLRQVVSQVPQLGISCHAYGRKLKRMVKNGKLREALELFNNQMLLVDKLQPDAYCYNILISGCAQAGYAKMAFKLYRDMRRRHLKPKHVTYTALLNACANGPSPADGLRRIEQLTTAMADRGYAMNPINYQALIKGESERWDQALS</sequence>
<organism evidence="3 4">
    <name type="scientific">Amphibalanus amphitrite</name>
    <name type="common">Striped barnacle</name>
    <name type="synonym">Balanus amphitrite</name>
    <dbReference type="NCBI Taxonomy" id="1232801"/>
    <lineage>
        <taxon>Eukaryota</taxon>
        <taxon>Metazoa</taxon>
        <taxon>Ecdysozoa</taxon>
        <taxon>Arthropoda</taxon>
        <taxon>Crustacea</taxon>
        <taxon>Multicrustacea</taxon>
        <taxon>Cirripedia</taxon>
        <taxon>Thoracica</taxon>
        <taxon>Thoracicalcarea</taxon>
        <taxon>Balanomorpha</taxon>
        <taxon>Balanoidea</taxon>
        <taxon>Balanidae</taxon>
        <taxon>Amphibalaninae</taxon>
        <taxon>Amphibalanus</taxon>
    </lineage>
</organism>
<dbReference type="PROSITE" id="PS51375">
    <property type="entry name" value="PPR"/>
    <property type="match status" value="1"/>
</dbReference>
<dbReference type="Gene3D" id="1.25.40.10">
    <property type="entry name" value="Tetratricopeptide repeat domain"/>
    <property type="match status" value="1"/>
</dbReference>
<feature type="compositionally biased region" description="Basic and acidic residues" evidence="2">
    <location>
        <begin position="70"/>
        <end position="79"/>
    </location>
</feature>
<feature type="region of interest" description="Disordered" evidence="2">
    <location>
        <begin position="42"/>
        <end position="94"/>
    </location>
</feature>
<dbReference type="PANTHER" id="PTHR47939:SF5">
    <property type="entry name" value="PENTACOTRIPEPTIDE-REPEAT REGION OF PRORP DOMAIN-CONTAINING PROTEIN"/>
    <property type="match status" value="1"/>
</dbReference>
<keyword evidence="4" id="KW-1185">Reference proteome</keyword>
<name>A0A6A4W9N5_AMPAM</name>
<feature type="repeat" description="PPR" evidence="1">
    <location>
        <begin position="255"/>
        <end position="289"/>
    </location>
</feature>
<evidence type="ECO:0000256" key="2">
    <source>
        <dbReference type="SAM" id="MobiDB-lite"/>
    </source>
</evidence>
<dbReference type="AlphaFoldDB" id="A0A6A4W9N5"/>
<dbReference type="InterPro" id="IPR011990">
    <property type="entry name" value="TPR-like_helical_dom_sf"/>
</dbReference>
<dbReference type="PANTHER" id="PTHR47939">
    <property type="entry name" value="MEMBRANE-ASSOCIATED SALT-INDUCIBLE PROTEIN-LIKE"/>
    <property type="match status" value="1"/>
</dbReference>
<protein>
    <submittedName>
        <fullName evidence="3">Pentatricopeptide repeat-containing protein 1, mitochondrial</fullName>
    </submittedName>
</protein>
<dbReference type="EMBL" id="VIIS01001272">
    <property type="protein sequence ID" value="KAF0300360.1"/>
    <property type="molecule type" value="Genomic_DNA"/>
</dbReference>
<dbReference type="InterPro" id="IPR050667">
    <property type="entry name" value="PPR-containing_protein"/>
</dbReference>
<feature type="compositionally biased region" description="Basic and acidic residues" evidence="2">
    <location>
        <begin position="42"/>
        <end position="57"/>
    </location>
</feature>
<comment type="caution">
    <text evidence="3">The sequence shown here is derived from an EMBL/GenBank/DDBJ whole genome shotgun (WGS) entry which is preliminary data.</text>
</comment>
<dbReference type="Proteomes" id="UP000440578">
    <property type="component" value="Unassembled WGS sequence"/>
</dbReference>
<feature type="region of interest" description="Disordered" evidence="2">
    <location>
        <begin position="127"/>
        <end position="180"/>
    </location>
</feature>
<reference evidence="3 4" key="1">
    <citation type="submission" date="2019-07" db="EMBL/GenBank/DDBJ databases">
        <title>Draft genome assembly of a fouling barnacle, Amphibalanus amphitrite (Darwin, 1854): The first reference genome for Thecostraca.</title>
        <authorList>
            <person name="Kim W."/>
        </authorList>
    </citation>
    <scope>NUCLEOTIDE SEQUENCE [LARGE SCALE GENOMIC DNA]</scope>
    <source>
        <strain evidence="3">SNU_AA5</strain>
        <tissue evidence="3">Soma without cirri and trophi</tissue>
    </source>
</reference>
<evidence type="ECO:0000256" key="1">
    <source>
        <dbReference type="PROSITE-ProRule" id="PRU00708"/>
    </source>
</evidence>